<gene>
    <name evidence="1" type="ORF">ACPOL_5551</name>
</gene>
<evidence type="ECO:0000313" key="2">
    <source>
        <dbReference type="Proteomes" id="UP000253606"/>
    </source>
</evidence>
<name>A0A2Z5G739_9BACT</name>
<evidence type="ECO:0000313" key="1">
    <source>
        <dbReference type="EMBL" id="AXC14799.1"/>
    </source>
</evidence>
<keyword evidence="2" id="KW-1185">Reference proteome</keyword>
<protein>
    <submittedName>
        <fullName evidence="1">Uncharacterized protein</fullName>
    </submittedName>
</protein>
<dbReference type="EMBL" id="CP030840">
    <property type="protein sequence ID" value="AXC14799.1"/>
    <property type="molecule type" value="Genomic_DNA"/>
</dbReference>
<proteinExistence type="predicted"/>
<reference evidence="1 2" key="1">
    <citation type="journal article" date="2018" name="Front. Microbiol.">
        <title>Hydrolytic Capabilities as a Key to Environmental Success: Chitinolytic and Cellulolytic Acidobacteria From Acidic Sub-arctic Soils and Boreal Peatlands.</title>
        <authorList>
            <person name="Belova S.E."/>
            <person name="Ravin N.V."/>
            <person name="Pankratov T.A."/>
            <person name="Rakitin A.L."/>
            <person name="Ivanova A.A."/>
            <person name="Beletsky A.V."/>
            <person name="Mardanov A.V."/>
            <person name="Sinninghe Damste J.S."/>
            <person name="Dedysh S.N."/>
        </authorList>
    </citation>
    <scope>NUCLEOTIDE SEQUENCE [LARGE SCALE GENOMIC DNA]</scope>
    <source>
        <strain evidence="1 2">SBC82</strain>
    </source>
</reference>
<dbReference type="Proteomes" id="UP000253606">
    <property type="component" value="Chromosome"/>
</dbReference>
<dbReference type="KEGG" id="abas:ACPOL_5551"/>
<accession>A0A2Z5G739</accession>
<dbReference type="AlphaFoldDB" id="A0A2Z5G739"/>
<organism evidence="1 2">
    <name type="scientific">Acidisarcina polymorpha</name>
    <dbReference type="NCBI Taxonomy" id="2211140"/>
    <lineage>
        <taxon>Bacteria</taxon>
        <taxon>Pseudomonadati</taxon>
        <taxon>Acidobacteriota</taxon>
        <taxon>Terriglobia</taxon>
        <taxon>Terriglobales</taxon>
        <taxon>Acidobacteriaceae</taxon>
        <taxon>Acidisarcina</taxon>
    </lineage>
</organism>
<sequence>MLSCGGKSFDSSFCEQAKMMISADTARCDGFRTSKFT</sequence>